<feature type="domain" description="3-keto-alpha-glucoside-1,2-lyase/3-keto-2-hydroxy-glucal hydratase" evidence="1">
    <location>
        <begin position="61"/>
        <end position="198"/>
    </location>
</feature>
<dbReference type="Gene3D" id="2.60.120.560">
    <property type="entry name" value="Exo-inulinase, domain 1"/>
    <property type="match status" value="1"/>
</dbReference>
<keyword evidence="2" id="KW-0378">Hydrolase</keyword>
<dbReference type="InterPro" id="IPR010496">
    <property type="entry name" value="AL/BT2_dom"/>
</dbReference>
<proteinExistence type="predicted"/>
<dbReference type="RefSeq" id="WP_066622802.1">
    <property type="nucleotide sequence ID" value="NZ_JBHSYQ010000003.1"/>
</dbReference>
<dbReference type="Proteomes" id="UP001596405">
    <property type="component" value="Unassembled WGS sequence"/>
</dbReference>
<evidence type="ECO:0000313" key="2">
    <source>
        <dbReference type="EMBL" id="MFC6996886.1"/>
    </source>
</evidence>
<gene>
    <name evidence="2" type="ORF">ACFQHR_04580</name>
</gene>
<dbReference type="EMBL" id="JBHSYQ010000003">
    <property type="protein sequence ID" value="MFC6996886.1"/>
    <property type="molecule type" value="Genomic_DNA"/>
</dbReference>
<protein>
    <submittedName>
        <fullName evidence="2">Family 16 glycoside hydrolase</fullName>
    </submittedName>
</protein>
<name>A0ABW2DJE9_9BACT</name>
<comment type="caution">
    <text evidence="2">The sequence shown here is derived from an EMBL/GenBank/DDBJ whole genome shotgun (WGS) entry which is preliminary data.</text>
</comment>
<dbReference type="Pfam" id="PF06439">
    <property type="entry name" value="3keto-disac_hyd"/>
    <property type="match status" value="1"/>
</dbReference>
<accession>A0ABW2DJE9</accession>
<sequence>MKSKQEMKVKVGAVVLMVWAIVSTAAANHIRDFIPSGWQLPAGNAGMVHFKGEECLFLEKGVALLGSEKLQNGILEVDIADDNGNGFAGLVFRHNGQGTYEEVYLRLHKSGQPDALQYSPVHQNSTSWVLYPEFQATSTFDLSSWTHLKVVVQGDSATVYVNDATQPTLVIPDLKLNGQSSGQFGVKAIGGAYFNNFQFTPLPETALASAVATVTAPANTIMRWQVSPAQTVPDPNAPAFPQPLLSKVSWKELTPEPSGLLNLDAHFLRKAEPNHQNATEEFVWLKVEVFSDHDQTKQLFFDYSNKIQIFLNEAPLFSGDNSFRAKGRTFRGDIDKQLQTTAVFLPLKKGKNTMLLALASTANGWGILARWADQNGIKQL</sequence>
<keyword evidence="3" id="KW-1185">Reference proteome</keyword>
<dbReference type="GO" id="GO:0016787">
    <property type="term" value="F:hydrolase activity"/>
    <property type="evidence" value="ECO:0007669"/>
    <property type="project" value="UniProtKB-KW"/>
</dbReference>
<organism evidence="2 3">
    <name type="scientific">Rufibacter roseus</name>
    <dbReference type="NCBI Taxonomy" id="1567108"/>
    <lineage>
        <taxon>Bacteria</taxon>
        <taxon>Pseudomonadati</taxon>
        <taxon>Bacteroidota</taxon>
        <taxon>Cytophagia</taxon>
        <taxon>Cytophagales</taxon>
        <taxon>Hymenobacteraceae</taxon>
        <taxon>Rufibacter</taxon>
    </lineage>
</organism>
<evidence type="ECO:0000313" key="3">
    <source>
        <dbReference type="Proteomes" id="UP001596405"/>
    </source>
</evidence>
<reference evidence="3" key="1">
    <citation type="journal article" date="2019" name="Int. J. Syst. Evol. Microbiol.">
        <title>The Global Catalogue of Microorganisms (GCM) 10K type strain sequencing project: providing services to taxonomists for standard genome sequencing and annotation.</title>
        <authorList>
            <consortium name="The Broad Institute Genomics Platform"/>
            <consortium name="The Broad Institute Genome Sequencing Center for Infectious Disease"/>
            <person name="Wu L."/>
            <person name="Ma J."/>
        </authorList>
    </citation>
    <scope>NUCLEOTIDE SEQUENCE [LARGE SCALE GENOMIC DNA]</scope>
    <source>
        <strain evidence="3">CGMCC 4.7393</strain>
    </source>
</reference>
<evidence type="ECO:0000259" key="1">
    <source>
        <dbReference type="Pfam" id="PF06439"/>
    </source>
</evidence>